<dbReference type="Pfam" id="PF02470">
    <property type="entry name" value="MlaD"/>
    <property type="match status" value="1"/>
</dbReference>
<dbReference type="Proteomes" id="UP001053296">
    <property type="component" value="Chromosome"/>
</dbReference>
<dbReference type="InterPro" id="IPR030970">
    <property type="entry name" value="ABC_MlaD"/>
</dbReference>
<organism evidence="2 3">
    <name type="scientific">Pseudodesulfovibrio sediminis</name>
    <dbReference type="NCBI Taxonomy" id="2810563"/>
    <lineage>
        <taxon>Bacteria</taxon>
        <taxon>Pseudomonadati</taxon>
        <taxon>Thermodesulfobacteriota</taxon>
        <taxon>Desulfovibrionia</taxon>
        <taxon>Desulfovibrionales</taxon>
        <taxon>Desulfovibrionaceae</taxon>
    </lineage>
</organism>
<dbReference type="NCBIfam" id="TIGR04430">
    <property type="entry name" value="OM_asym_MlaD"/>
    <property type="match status" value="1"/>
</dbReference>
<evidence type="ECO:0000313" key="2">
    <source>
        <dbReference type="EMBL" id="BCS88704.1"/>
    </source>
</evidence>
<protein>
    <submittedName>
        <fullName evidence="2">Outer membrane lipid asymmetry maintenance protein MlaD</fullName>
    </submittedName>
</protein>
<keyword evidence="3" id="KW-1185">Reference proteome</keyword>
<gene>
    <name evidence="2" type="ORF">PSDVSF_19460</name>
</gene>
<dbReference type="EMBL" id="AP024485">
    <property type="protein sequence ID" value="BCS88704.1"/>
    <property type="molecule type" value="Genomic_DNA"/>
</dbReference>
<accession>A0ABN6EUH8</accession>
<dbReference type="PANTHER" id="PTHR33371">
    <property type="entry name" value="INTERMEMBRANE PHOSPHOLIPID TRANSPORT SYSTEM BINDING PROTEIN MLAD-RELATED"/>
    <property type="match status" value="1"/>
</dbReference>
<dbReference type="PANTHER" id="PTHR33371:SF4">
    <property type="entry name" value="INTERMEMBRANE PHOSPHOLIPID TRANSPORT SYSTEM BINDING PROTEIN MLAD"/>
    <property type="match status" value="1"/>
</dbReference>
<sequence>MFKMKKETAVGIFVIMGLLAVVYMSVKLGNVQLFSDKYYLVKAGFSDITGLKVNAPVQMYGVEIGFVSDIGLDQKKGMAVVSMMVSKEVELTDDAIAAIKTNGLIGDKYLKLVPGGLGDPVKPGDTLFDTQPAIDLEALISKFAFGEI</sequence>
<proteinExistence type="predicted"/>
<reference evidence="2" key="1">
    <citation type="journal article" date="2022" name="Arch. Microbiol.">
        <title>Pseudodesulfovibrio sediminis sp. nov., a mesophilic and neutrophilic sulfate-reducing bacterium isolated from sediment of a brackish lake.</title>
        <authorList>
            <person name="Takahashi A."/>
            <person name="Kojima H."/>
            <person name="Watanabe M."/>
            <person name="Fukui M."/>
        </authorList>
    </citation>
    <scope>NUCLEOTIDE SEQUENCE</scope>
    <source>
        <strain evidence="2">SF6</strain>
    </source>
</reference>
<dbReference type="InterPro" id="IPR052336">
    <property type="entry name" value="MlaD_Phospholipid_Transporter"/>
</dbReference>
<feature type="domain" description="Mce/MlaD" evidence="1">
    <location>
        <begin position="38"/>
        <end position="115"/>
    </location>
</feature>
<evidence type="ECO:0000313" key="3">
    <source>
        <dbReference type="Proteomes" id="UP001053296"/>
    </source>
</evidence>
<dbReference type="InterPro" id="IPR003399">
    <property type="entry name" value="Mce/MlaD"/>
</dbReference>
<evidence type="ECO:0000259" key="1">
    <source>
        <dbReference type="Pfam" id="PF02470"/>
    </source>
</evidence>
<name>A0ABN6EUH8_9BACT</name>